<dbReference type="OrthoDB" id="2156052at2759"/>
<feature type="non-terminal residue" evidence="1">
    <location>
        <position position="1"/>
    </location>
</feature>
<evidence type="ECO:0000313" key="2">
    <source>
        <dbReference type="Proteomes" id="UP000717696"/>
    </source>
</evidence>
<dbReference type="AlphaFoldDB" id="A0A9P9DCH5"/>
<dbReference type="Gene3D" id="1.10.510.10">
    <property type="entry name" value="Transferase(Phosphotransferase) domain 1"/>
    <property type="match status" value="1"/>
</dbReference>
<sequence>LSYAGQPVFKYMRQVKADVEEIVTTFTKLHNPRVLHCDAGPRNVLYDVRNGRCMIVYLERAEVHTRQPLRPIS</sequence>
<gene>
    <name evidence="1" type="ORF">B0J13DRAFT_426157</name>
</gene>
<protein>
    <recommendedName>
        <fullName evidence="3">Protein kinase domain-containing protein</fullName>
    </recommendedName>
</protein>
<dbReference type="EMBL" id="JAGMUU010000035">
    <property type="protein sequence ID" value="KAH7116618.1"/>
    <property type="molecule type" value="Genomic_DNA"/>
</dbReference>
<dbReference type="InterPro" id="IPR011009">
    <property type="entry name" value="Kinase-like_dom_sf"/>
</dbReference>
<dbReference type="SUPFAM" id="SSF56112">
    <property type="entry name" value="Protein kinase-like (PK-like)"/>
    <property type="match status" value="1"/>
</dbReference>
<name>A0A9P9DCH5_9HYPO</name>
<keyword evidence="2" id="KW-1185">Reference proteome</keyword>
<organism evidence="1 2">
    <name type="scientific">Dactylonectria estremocensis</name>
    <dbReference type="NCBI Taxonomy" id="1079267"/>
    <lineage>
        <taxon>Eukaryota</taxon>
        <taxon>Fungi</taxon>
        <taxon>Dikarya</taxon>
        <taxon>Ascomycota</taxon>
        <taxon>Pezizomycotina</taxon>
        <taxon>Sordariomycetes</taxon>
        <taxon>Hypocreomycetidae</taxon>
        <taxon>Hypocreales</taxon>
        <taxon>Nectriaceae</taxon>
        <taxon>Dactylonectria</taxon>
    </lineage>
</organism>
<evidence type="ECO:0008006" key="3">
    <source>
        <dbReference type="Google" id="ProtNLM"/>
    </source>
</evidence>
<reference evidence="1" key="1">
    <citation type="journal article" date="2021" name="Nat. Commun.">
        <title>Genetic determinants of endophytism in the Arabidopsis root mycobiome.</title>
        <authorList>
            <person name="Mesny F."/>
            <person name="Miyauchi S."/>
            <person name="Thiergart T."/>
            <person name="Pickel B."/>
            <person name="Atanasova L."/>
            <person name="Karlsson M."/>
            <person name="Huettel B."/>
            <person name="Barry K.W."/>
            <person name="Haridas S."/>
            <person name="Chen C."/>
            <person name="Bauer D."/>
            <person name="Andreopoulos W."/>
            <person name="Pangilinan J."/>
            <person name="LaButti K."/>
            <person name="Riley R."/>
            <person name="Lipzen A."/>
            <person name="Clum A."/>
            <person name="Drula E."/>
            <person name="Henrissat B."/>
            <person name="Kohler A."/>
            <person name="Grigoriev I.V."/>
            <person name="Martin F.M."/>
            <person name="Hacquard S."/>
        </authorList>
    </citation>
    <scope>NUCLEOTIDE SEQUENCE</scope>
    <source>
        <strain evidence="1">MPI-CAGE-AT-0021</strain>
    </source>
</reference>
<dbReference type="Proteomes" id="UP000717696">
    <property type="component" value="Unassembled WGS sequence"/>
</dbReference>
<feature type="non-terminal residue" evidence="1">
    <location>
        <position position="73"/>
    </location>
</feature>
<comment type="caution">
    <text evidence="1">The sequence shown here is derived from an EMBL/GenBank/DDBJ whole genome shotgun (WGS) entry which is preliminary data.</text>
</comment>
<proteinExistence type="predicted"/>
<evidence type="ECO:0000313" key="1">
    <source>
        <dbReference type="EMBL" id="KAH7116618.1"/>
    </source>
</evidence>
<accession>A0A9P9DCH5</accession>